<accession>A0A3A9JB49</accession>
<comment type="caution">
    <text evidence="2">The sequence shown here is derived from an EMBL/GenBank/DDBJ whole genome shotgun (WGS) entry which is preliminary data.</text>
</comment>
<dbReference type="InterPro" id="IPR021327">
    <property type="entry name" value="DUF2934"/>
</dbReference>
<keyword evidence="4" id="KW-1185">Reference proteome</keyword>
<evidence type="ECO:0000313" key="4">
    <source>
        <dbReference type="Proteomes" id="UP000274097"/>
    </source>
</evidence>
<feature type="compositionally biased region" description="Low complexity" evidence="1">
    <location>
        <begin position="156"/>
        <end position="169"/>
    </location>
</feature>
<sequence>MAACAPETGRDPQGCRPGGKNHRLRDTSCPVASFPEASPWRMESMSDDREAREQRIRERAYALWEAEGRREGAHEEHWHRARQEIEGTGISGSLDDQLRDTFPASDPPSITAPDTDIRALPAAPEDEPFPAQSATLEDRPEAPVKKPRAAAKKADAPAAAAAAPAAAKGRAPRRKPGA</sequence>
<evidence type="ECO:0000256" key="1">
    <source>
        <dbReference type="SAM" id="MobiDB-lite"/>
    </source>
</evidence>
<feature type="region of interest" description="Disordered" evidence="1">
    <location>
        <begin position="1"/>
        <end position="35"/>
    </location>
</feature>
<dbReference type="EMBL" id="RFLX01000008">
    <property type="protein sequence ID" value="RMI24545.1"/>
    <property type="molecule type" value="Genomic_DNA"/>
</dbReference>
<dbReference type="AlphaFoldDB" id="A0A3A9JB49"/>
<evidence type="ECO:0000313" key="2">
    <source>
        <dbReference type="EMBL" id="RKK03330.1"/>
    </source>
</evidence>
<dbReference type="Pfam" id="PF11154">
    <property type="entry name" value="DUF2934"/>
    <property type="match status" value="1"/>
</dbReference>
<feature type="region of interest" description="Disordered" evidence="1">
    <location>
        <begin position="67"/>
        <end position="178"/>
    </location>
</feature>
<dbReference type="Proteomes" id="UP000274097">
    <property type="component" value="Unassembled WGS sequence"/>
</dbReference>
<name>A0A3A9JB49_9PROT</name>
<feature type="compositionally biased region" description="Basic and acidic residues" evidence="1">
    <location>
        <begin position="67"/>
        <end position="85"/>
    </location>
</feature>
<dbReference type="EMBL" id="RAQU01000092">
    <property type="protein sequence ID" value="RKK03330.1"/>
    <property type="molecule type" value="Genomic_DNA"/>
</dbReference>
<evidence type="ECO:0000313" key="3">
    <source>
        <dbReference type="EMBL" id="RMI24545.1"/>
    </source>
</evidence>
<dbReference type="InParanoid" id="A0A3A9JB49"/>
<evidence type="ECO:0000313" key="5">
    <source>
        <dbReference type="Proteomes" id="UP000278036"/>
    </source>
</evidence>
<gene>
    <name evidence="2" type="ORF">D6Z83_15095</name>
    <name evidence="3" type="ORF">EBE87_12715</name>
</gene>
<dbReference type="Proteomes" id="UP000278036">
    <property type="component" value="Unassembled WGS sequence"/>
</dbReference>
<proteinExistence type="predicted"/>
<protein>
    <submittedName>
        <fullName evidence="2">DUF2934 domain-containing protein</fullName>
    </submittedName>
</protein>
<organism evidence="2 5">
    <name type="scientific">Teichococcus wenyumeiae</name>
    <dbReference type="NCBI Taxonomy" id="2478470"/>
    <lineage>
        <taxon>Bacteria</taxon>
        <taxon>Pseudomonadati</taxon>
        <taxon>Pseudomonadota</taxon>
        <taxon>Alphaproteobacteria</taxon>
        <taxon>Acetobacterales</taxon>
        <taxon>Roseomonadaceae</taxon>
        <taxon>Roseomonas</taxon>
    </lineage>
</organism>
<reference evidence="2 5" key="1">
    <citation type="submission" date="2018-09" db="EMBL/GenBank/DDBJ databases">
        <title>Roseomonas sp. nov., isolated from feces of Tibetan antelopes in the Qinghai-Tibet plateau, China.</title>
        <authorList>
            <person name="Tian Z."/>
        </authorList>
    </citation>
    <scope>NUCLEOTIDE SEQUENCE [LARGE SCALE GENOMIC DNA]</scope>
    <source>
        <strain evidence="3 4">Z23</strain>
        <strain evidence="2 5">Z24</strain>
    </source>
</reference>